<dbReference type="PROSITE" id="PS52016">
    <property type="entry name" value="TONB_DEPENDENT_REC_3"/>
    <property type="match status" value="1"/>
</dbReference>
<comment type="subcellular location">
    <subcellularLocation>
        <location evidence="2">Cell outer membrane</location>
        <topology evidence="2">Multi-pass membrane protein</topology>
    </subcellularLocation>
</comment>
<dbReference type="SUPFAM" id="SSF49464">
    <property type="entry name" value="Carboxypeptidase regulatory domain-like"/>
    <property type="match status" value="1"/>
</dbReference>
<gene>
    <name evidence="5" type="ORF">D3H65_00350</name>
</gene>
<dbReference type="Proteomes" id="UP000263900">
    <property type="component" value="Chromosome"/>
</dbReference>
<dbReference type="InterPro" id="IPR037066">
    <property type="entry name" value="Plug_dom_sf"/>
</dbReference>
<feature type="domain" description="TonB-dependent receptor plug" evidence="4">
    <location>
        <begin position="125"/>
        <end position="240"/>
    </location>
</feature>
<dbReference type="PANTHER" id="PTHR30069:SF29">
    <property type="entry name" value="HEMOGLOBIN AND HEMOGLOBIN-HAPTOGLOBIN-BINDING PROTEIN 1-RELATED"/>
    <property type="match status" value="1"/>
</dbReference>
<dbReference type="RefSeq" id="WP_119048358.1">
    <property type="nucleotide sequence ID" value="NZ_CP032157.1"/>
</dbReference>
<dbReference type="OrthoDB" id="9768177at2"/>
<dbReference type="GO" id="GO:0009279">
    <property type="term" value="C:cell outer membrane"/>
    <property type="evidence" value="ECO:0007669"/>
    <property type="project" value="UniProtKB-SubCell"/>
</dbReference>
<keyword evidence="2" id="KW-0472">Membrane</keyword>
<evidence type="ECO:0000256" key="1">
    <source>
        <dbReference type="ARBA" id="ARBA00022729"/>
    </source>
</evidence>
<dbReference type="GO" id="GO:0044718">
    <property type="term" value="P:siderophore transmembrane transport"/>
    <property type="evidence" value="ECO:0007669"/>
    <property type="project" value="TreeGrafter"/>
</dbReference>
<keyword evidence="5" id="KW-0675">Receptor</keyword>
<feature type="signal peptide" evidence="3">
    <location>
        <begin position="1"/>
        <end position="31"/>
    </location>
</feature>
<reference evidence="5 6" key="1">
    <citation type="submission" date="2018-09" db="EMBL/GenBank/DDBJ databases">
        <title>Genome sequencing of strain 6GH32-13.</title>
        <authorList>
            <person name="Weon H.-Y."/>
            <person name="Heo J."/>
            <person name="Kwon S.-W."/>
        </authorList>
    </citation>
    <scope>NUCLEOTIDE SEQUENCE [LARGE SCALE GENOMIC DNA]</scope>
    <source>
        <strain evidence="5 6">5GH32-13</strain>
    </source>
</reference>
<dbReference type="Gene3D" id="2.60.40.1120">
    <property type="entry name" value="Carboxypeptidase-like, regulatory domain"/>
    <property type="match status" value="1"/>
</dbReference>
<keyword evidence="2" id="KW-1134">Transmembrane beta strand</keyword>
<dbReference type="NCBIfam" id="TIGR04056">
    <property type="entry name" value="OMP_RagA_SusC"/>
    <property type="match status" value="1"/>
</dbReference>
<dbReference type="NCBIfam" id="TIGR04057">
    <property type="entry name" value="SusC_RagA_signa"/>
    <property type="match status" value="1"/>
</dbReference>
<keyword evidence="1 3" id="KW-0732">Signal</keyword>
<comment type="similarity">
    <text evidence="2">Belongs to the TonB-dependent receptor family.</text>
</comment>
<dbReference type="GO" id="GO:0015344">
    <property type="term" value="F:siderophore uptake transmembrane transporter activity"/>
    <property type="evidence" value="ECO:0007669"/>
    <property type="project" value="TreeGrafter"/>
</dbReference>
<keyword evidence="2" id="KW-0813">Transport</keyword>
<dbReference type="KEGG" id="pseg:D3H65_00350"/>
<keyword evidence="2" id="KW-0998">Cell outer membrane</keyword>
<organism evidence="5 6">
    <name type="scientific">Paraflavitalea soli</name>
    <dbReference type="NCBI Taxonomy" id="2315862"/>
    <lineage>
        <taxon>Bacteria</taxon>
        <taxon>Pseudomonadati</taxon>
        <taxon>Bacteroidota</taxon>
        <taxon>Chitinophagia</taxon>
        <taxon>Chitinophagales</taxon>
        <taxon>Chitinophagaceae</taxon>
        <taxon>Paraflavitalea</taxon>
    </lineage>
</organism>
<evidence type="ECO:0000259" key="4">
    <source>
        <dbReference type="Pfam" id="PF07715"/>
    </source>
</evidence>
<dbReference type="Pfam" id="PF13715">
    <property type="entry name" value="CarbopepD_reg_2"/>
    <property type="match status" value="1"/>
</dbReference>
<dbReference type="PANTHER" id="PTHR30069">
    <property type="entry name" value="TONB-DEPENDENT OUTER MEMBRANE RECEPTOR"/>
    <property type="match status" value="1"/>
</dbReference>
<dbReference type="Gene3D" id="2.170.130.10">
    <property type="entry name" value="TonB-dependent receptor, plug domain"/>
    <property type="match status" value="1"/>
</dbReference>
<dbReference type="EMBL" id="CP032157">
    <property type="protein sequence ID" value="AXY72520.1"/>
    <property type="molecule type" value="Genomic_DNA"/>
</dbReference>
<evidence type="ECO:0000256" key="2">
    <source>
        <dbReference type="PROSITE-ProRule" id="PRU01360"/>
    </source>
</evidence>
<proteinExistence type="inferred from homology"/>
<dbReference type="InterPro" id="IPR023996">
    <property type="entry name" value="TonB-dep_OMP_SusC/RagA"/>
</dbReference>
<dbReference type="AlphaFoldDB" id="A0A3B7MH23"/>
<name>A0A3B7MH23_9BACT</name>
<keyword evidence="2" id="KW-0812">Transmembrane</keyword>
<dbReference type="InterPro" id="IPR008969">
    <property type="entry name" value="CarboxyPept-like_regulatory"/>
</dbReference>
<evidence type="ECO:0000256" key="3">
    <source>
        <dbReference type="SAM" id="SignalP"/>
    </source>
</evidence>
<accession>A0A3B7MH23</accession>
<feature type="chain" id="PRO_5017722732" evidence="3">
    <location>
        <begin position="32"/>
        <end position="1055"/>
    </location>
</feature>
<dbReference type="SUPFAM" id="SSF56935">
    <property type="entry name" value="Porins"/>
    <property type="match status" value="1"/>
</dbReference>
<dbReference type="InterPro" id="IPR039426">
    <property type="entry name" value="TonB-dep_rcpt-like"/>
</dbReference>
<dbReference type="InterPro" id="IPR012910">
    <property type="entry name" value="Plug_dom"/>
</dbReference>
<protein>
    <submittedName>
        <fullName evidence="5">TonB-dependent receptor</fullName>
    </submittedName>
</protein>
<sequence>MRVIPLRLRGRGSLVSILITCLLFAFSPAFARDPVKGAIVDKNGNPIASATISVKGKKISTTSGQDGTFTIEAAPGDVLEVSNVGFKSQEYTIIAGQAIRILLAESASSLEDVVVIGYGTQQKRILTGAVSEIKSADIMRTPAVAATAALVGKVPGITFRATDARPGNGTNIQIRNLGNPLYVIDGVPYSTNDGTSAFGYNTGVSGTNIFNQIGMEDIESISILKDGAAAIYGLRAANGVVLVTTKKGKKNESTSINISGYYGLQNFTRFPQPGNAGQYVRGLLEAEQNAYGNPTGLYSPQELGKWEAGTEKGYKSYDYFDIVTRPNVPQYYLNASASGGSAKSNYYFSMGHLSQDALIRDFNFKRTNMQANLNASIAKGLQVGTQIRGRIESRHNVGVPGLDDYFNPLLSISSMWPIEPPYANDNPNYINQGHSVNVNPATYKDNVTGYIDEVFRSMDVNLSAQYDFKFGLTAKMLFSYGYTNEDFDGFEFTYDAYTYLPATDEYKLMTGNQNPWRERHKRNIWSRFGQFQLNYAKQLGDHNFTATAAYERSDMENSYLAIHSIPPNNYIPIMFFANQDYLGDEWSTEARAGYTGRVSYNYQQKYLMDAFLRYEGSYLYAKDKRWGLFPGFSIGWRLSEEAFLKDKLPFLNELKIRASYGETGSEVGISAFGYLGGYNFSQGSAVLDGTYVIGLRPRGLPITNLSWVNNQTTNIGINFILFDNQLTGAFDVFRRKRTGLPAGRYDVLLPNEVGYSLPNENLTSEANLGMEGMLVYNSKGNLIDWSLGVNGTLARRKDLNFYKPRFGNSWNEYRNSFENRWGNINWGYQVEGRFESQEEIDNYTINNDGQGNRSQLPGDFKFKDVNGDGIINAMDERPIGYAEGQQPYLSFGINGRVAWKGFSLAVDFAGSTLQSYFRDWELRNPFQNNGNSPAYMLTDRWHRVDPYDPYSKWEGGTYPALRKDYGHVNFQRRNDFWVTNVRYIRLKNMELAYTFSPKLTKRFGVSNLRVYVNGTNLFSFDNVKEFEIDPEISSTNGLVYPQQKLVNFGFNVSFN</sequence>
<keyword evidence="6" id="KW-1185">Reference proteome</keyword>
<evidence type="ECO:0000313" key="6">
    <source>
        <dbReference type="Proteomes" id="UP000263900"/>
    </source>
</evidence>
<dbReference type="InterPro" id="IPR023997">
    <property type="entry name" value="TonB-dep_OMP_SusC/RagA_CS"/>
</dbReference>
<evidence type="ECO:0000313" key="5">
    <source>
        <dbReference type="EMBL" id="AXY72520.1"/>
    </source>
</evidence>
<dbReference type="Pfam" id="PF07715">
    <property type="entry name" value="Plug"/>
    <property type="match status" value="1"/>
</dbReference>